<sequence>MSEPKHTPAPWSLPHFARPAVGCRCGYVLADGYMGAVATVHCSGEGDGSDWRQGDNPKFDEAVANAHLIATAPALLAALIKATTKLEHAMIHLGSDPEFAAAGVEEFREVIARANGGNQP</sequence>
<proteinExistence type="predicted"/>
<dbReference type="GeneID" id="61054931"/>
<evidence type="ECO:0000313" key="1">
    <source>
        <dbReference type="EMBL" id="PWJ88436.1"/>
    </source>
</evidence>
<protein>
    <submittedName>
        <fullName evidence="1">Uncharacterized protein</fullName>
    </submittedName>
</protein>
<reference evidence="1 2" key="1">
    <citation type="submission" date="2018-05" db="EMBL/GenBank/DDBJ databases">
        <title>Genomic Encyclopedia of Type Strains, Phase IV (KMG-IV): sequencing the most valuable type-strain genomes for metagenomic binning, comparative biology and taxonomic classification.</title>
        <authorList>
            <person name="Goeker M."/>
        </authorList>
    </citation>
    <scope>NUCLEOTIDE SEQUENCE [LARGE SCALE GENOMIC DNA]</scope>
    <source>
        <strain evidence="1 2">DSM 2626</strain>
    </source>
</reference>
<organism evidence="1 2">
    <name type="scientific">Rhizobium loti</name>
    <name type="common">Mesorhizobium loti</name>
    <dbReference type="NCBI Taxonomy" id="381"/>
    <lineage>
        <taxon>Bacteria</taxon>
        <taxon>Pseudomonadati</taxon>
        <taxon>Pseudomonadota</taxon>
        <taxon>Alphaproteobacteria</taxon>
        <taxon>Hyphomicrobiales</taxon>
        <taxon>Phyllobacteriaceae</taxon>
        <taxon>Mesorhizobium</taxon>
    </lineage>
</organism>
<comment type="caution">
    <text evidence="1">The sequence shown here is derived from an EMBL/GenBank/DDBJ whole genome shotgun (WGS) entry which is preliminary data.</text>
</comment>
<dbReference type="Proteomes" id="UP000245631">
    <property type="component" value="Unassembled WGS sequence"/>
</dbReference>
<evidence type="ECO:0000313" key="2">
    <source>
        <dbReference type="Proteomes" id="UP000245631"/>
    </source>
</evidence>
<dbReference type="AlphaFoldDB" id="A0A8E3B315"/>
<dbReference type="RefSeq" id="WP_146211832.1">
    <property type="nucleotide sequence ID" value="NZ_QGGH01000011.1"/>
</dbReference>
<accession>A0A8E3B315</accession>
<gene>
    <name evidence="1" type="ORF">C8D77_111159</name>
</gene>
<dbReference type="EMBL" id="QGGH01000011">
    <property type="protein sequence ID" value="PWJ88436.1"/>
    <property type="molecule type" value="Genomic_DNA"/>
</dbReference>
<name>A0A8E3B315_RHILI</name>